<accession>A0A7J5ZM43</accession>
<dbReference type="EMBL" id="JAAGNN010000030">
    <property type="protein sequence ID" value="KAF4070258.1"/>
    <property type="molecule type" value="Genomic_DNA"/>
</dbReference>
<sequence length="57" mass="6339">MELDCPRVSKLGNGSFPEGVFCTKFVTGTLSMVYPTLCPMLPEKGSRFPVTLKRSQR</sequence>
<keyword evidence="2" id="KW-1185">Reference proteome</keyword>
<reference evidence="1 2" key="1">
    <citation type="submission" date="2020-02" db="EMBL/GenBank/DDBJ databases">
        <title>A chromosome-scale genome assembly of the black bullhead catfish (Ameiurus melas).</title>
        <authorList>
            <person name="Wen M."/>
            <person name="Zham M."/>
            <person name="Cabau C."/>
            <person name="Klopp C."/>
            <person name="Donnadieu C."/>
            <person name="Roques C."/>
            <person name="Bouchez O."/>
            <person name="Lampietro C."/>
            <person name="Jouanno E."/>
            <person name="Herpin A."/>
            <person name="Louis A."/>
            <person name="Berthelot C."/>
            <person name="Parey E."/>
            <person name="Roest-Crollius H."/>
            <person name="Braasch I."/>
            <person name="Postlethwait J."/>
            <person name="Robinson-Rechavi M."/>
            <person name="Echchiki A."/>
            <person name="Begum T."/>
            <person name="Montfort J."/>
            <person name="Schartl M."/>
            <person name="Bobe J."/>
            <person name="Guiguen Y."/>
        </authorList>
    </citation>
    <scope>NUCLEOTIDE SEQUENCE [LARGE SCALE GENOMIC DNA]</scope>
    <source>
        <strain evidence="1">M_S1</strain>
        <tissue evidence="1">Blood</tissue>
    </source>
</reference>
<evidence type="ECO:0000313" key="2">
    <source>
        <dbReference type="Proteomes" id="UP000593565"/>
    </source>
</evidence>
<gene>
    <name evidence="1" type="ORF">AMELA_G00293030</name>
</gene>
<comment type="caution">
    <text evidence="1">The sequence shown here is derived from an EMBL/GenBank/DDBJ whole genome shotgun (WGS) entry which is preliminary data.</text>
</comment>
<name>A0A7J5ZM43_AMEME</name>
<proteinExistence type="predicted"/>
<organism evidence="1 2">
    <name type="scientific">Ameiurus melas</name>
    <name type="common">Black bullhead</name>
    <name type="synonym">Silurus melas</name>
    <dbReference type="NCBI Taxonomy" id="219545"/>
    <lineage>
        <taxon>Eukaryota</taxon>
        <taxon>Metazoa</taxon>
        <taxon>Chordata</taxon>
        <taxon>Craniata</taxon>
        <taxon>Vertebrata</taxon>
        <taxon>Euteleostomi</taxon>
        <taxon>Actinopterygii</taxon>
        <taxon>Neopterygii</taxon>
        <taxon>Teleostei</taxon>
        <taxon>Ostariophysi</taxon>
        <taxon>Siluriformes</taxon>
        <taxon>Ictaluridae</taxon>
        <taxon>Ameiurus</taxon>
    </lineage>
</organism>
<evidence type="ECO:0000313" key="1">
    <source>
        <dbReference type="EMBL" id="KAF4070258.1"/>
    </source>
</evidence>
<dbReference type="AlphaFoldDB" id="A0A7J5ZM43"/>
<dbReference type="Proteomes" id="UP000593565">
    <property type="component" value="Unassembled WGS sequence"/>
</dbReference>
<protein>
    <submittedName>
        <fullName evidence="1">Uncharacterized protein</fullName>
    </submittedName>
</protein>